<dbReference type="GO" id="GO:0033314">
    <property type="term" value="P:mitotic DNA replication checkpoint signaling"/>
    <property type="evidence" value="ECO:0007669"/>
    <property type="project" value="InterPro"/>
</dbReference>
<evidence type="ECO:0000313" key="2">
    <source>
        <dbReference type="EMBL" id="KAJ4850383.1"/>
    </source>
</evidence>
<gene>
    <name evidence="2" type="ORF">Tsubulata_017625</name>
</gene>
<feature type="region of interest" description="Disordered" evidence="1">
    <location>
        <begin position="1"/>
        <end position="37"/>
    </location>
</feature>
<evidence type="ECO:0008006" key="4">
    <source>
        <dbReference type="Google" id="ProtNLM"/>
    </source>
</evidence>
<dbReference type="GO" id="GO:0030174">
    <property type="term" value="P:regulation of DNA-templated DNA replication initiation"/>
    <property type="evidence" value="ECO:0007669"/>
    <property type="project" value="TreeGrafter"/>
</dbReference>
<evidence type="ECO:0000313" key="3">
    <source>
        <dbReference type="Proteomes" id="UP001141552"/>
    </source>
</evidence>
<dbReference type="AlphaFoldDB" id="A0A9Q0GHJ6"/>
<proteinExistence type="predicted"/>
<name>A0A9Q0GHJ6_9ROSI</name>
<comment type="caution">
    <text evidence="2">The sequence shown here is derived from an EMBL/GenBank/DDBJ whole genome shotgun (WGS) entry which is preliminary data.</text>
</comment>
<dbReference type="GO" id="GO:0010212">
    <property type="term" value="P:response to ionizing radiation"/>
    <property type="evidence" value="ECO:0007669"/>
    <property type="project" value="InterPro"/>
</dbReference>
<feature type="region of interest" description="Disordered" evidence="1">
    <location>
        <begin position="613"/>
        <end position="659"/>
    </location>
</feature>
<dbReference type="GO" id="GO:0005634">
    <property type="term" value="C:nucleus"/>
    <property type="evidence" value="ECO:0007669"/>
    <property type="project" value="InterPro"/>
</dbReference>
<dbReference type="PANTHER" id="PTHR21556:SF2">
    <property type="entry name" value="TRESLIN"/>
    <property type="match status" value="1"/>
</dbReference>
<feature type="region of interest" description="Disordered" evidence="1">
    <location>
        <begin position="984"/>
        <end position="1009"/>
    </location>
</feature>
<dbReference type="Proteomes" id="UP001141552">
    <property type="component" value="Unassembled WGS sequence"/>
</dbReference>
<dbReference type="GO" id="GO:0006260">
    <property type="term" value="P:DNA replication"/>
    <property type="evidence" value="ECO:0007669"/>
    <property type="project" value="InterPro"/>
</dbReference>
<feature type="compositionally biased region" description="Basic and acidic residues" evidence="1">
    <location>
        <begin position="613"/>
        <end position="628"/>
    </location>
</feature>
<evidence type="ECO:0000256" key="1">
    <source>
        <dbReference type="SAM" id="MobiDB-lite"/>
    </source>
</evidence>
<dbReference type="InterPro" id="IPR026153">
    <property type="entry name" value="Treslin"/>
</dbReference>
<feature type="compositionally biased region" description="Polar residues" evidence="1">
    <location>
        <begin position="634"/>
        <end position="647"/>
    </location>
</feature>
<dbReference type="PANTHER" id="PTHR21556">
    <property type="entry name" value="TRESLIN"/>
    <property type="match status" value="1"/>
</dbReference>
<dbReference type="GO" id="GO:0007095">
    <property type="term" value="P:mitotic G2 DNA damage checkpoint signaling"/>
    <property type="evidence" value="ECO:0007669"/>
    <property type="project" value="TreeGrafter"/>
</dbReference>
<dbReference type="GO" id="GO:0003682">
    <property type="term" value="F:chromatin binding"/>
    <property type="evidence" value="ECO:0007669"/>
    <property type="project" value="TreeGrafter"/>
</dbReference>
<reference evidence="2" key="1">
    <citation type="submission" date="2022-02" db="EMBL/GenBank/DDBJ databases">
        <authorList>
            <person name="Henning P.M."/>
            <person name="McCubbin A.G."/>
            <person name="Shore J.S."/>
        </authorList>
    </citation>
    <scope>NUCLEOTIDE SEQUENCE</scope>
    <source>
        <strain evidence="2">F60SS</strain>
        <tissue evidence="2">Leaves</tissue>
    </source>
</reference>
<sequence length="1025" mass="114156">RHDPKKLPPKAAKTNPQIPPTGNDVVLLSSSPPPQNPQPLPIFLQNFQPETMSDPLTGYTKTQRIVLLVDLTPLLHNNNPSYKTTLLSAAKTILSSPPFSSSSSSSTLFSLKPFFSSLSPLLSSSKLPSPPPLSLSFDLHSPTLLSLSSLLSAFSPPSSPSPIHPKADHLAASLRQLLHHYDWDSVASDDLPFSASSGTPRNSVSSNLVLLFSPALRSFDSLAEFFAVGLDGESLTNVDAFNSHFRGLFGGVNDAFARRGIHLSWVDVRCGVGNGLGGECELGFGFFKNAIRDLGWGFCSSDSIVLGSAVVPFSLIYPSIGVSRRLIELDDHCKKIRGKMSLGIIDVVGKSMKCECGDLELVDLSQFLRNNTKLMDPNVAGCGPKKPFWEDFSDESTKLHVKVKAIQVLDEYGELEGSRVDPVLVREYFGDSDDVRDESGGEFFEDRVLGILRTEMGEPRRRKSVPIWQILLSFLGRKGYRALVSISVGNGKSFAGILKPFTVSSALLYVAGGSDVVEYDRPGIGKNGTNGVGELESNVSKPGVDRKKKDKKSLHMLQELTWSGFCKAALEHIQIELEEVYFSRDSNKSKELKFLKCWMKQIVKSRQCRLTMPDKSKQHKEIREEVDNRLTGLPQENEQKVASSASGEDSLAAPASRIQDEDAVAHPSETLESFFNDLPKRIQQGLESEEVELGPFAERLVKSSIYWLHQKYEKVVLSESQSPVGNHEDTSAEVAAELTKLLLREPKDLASLYRDTNSSFQTSDPTASQATPENIVRLYPYILFRMEILQSEVGVSIGMSTKKKFLKHICSLLETIRRHLRGDDDWSLENYAEKIIKSRYWHNLADVVHKIYEEMDLLLGEEKESSSHYINNGDNNQSRREETFKDEMDDNFRASDPFSAEDESLQQIEGECQESRGIHKEHARKLIEAQERRQRARRFSSFTSWVPDLQKVWAPKQHATRPNPVQLGYLTKRKKPRSNYDMVCNTPMSGSKRTCNKGSSSPDDLGDQYFGGSCGSVSKALFQDD</sequence>
<feature type="non-terminal residue" evidence="2">
    <location>
        <position position="1"/>
    </location>
</feature>
<keyword evidence="3" id="KW-1185">Reference proteome</keyword>
<accession>A0A9Q0GHJ6</accession>
<dbReference type="EMBL" id="JAKUCV010000349">
    <property type="protein sequence ID" value="KAJ4850383.1"/>
    <property type="molecule type" value="Genomic_DNA"/>
</dbReference>
<dbReference type="OrthoDB" id="1913152at2759"/>
<feature type="non-terminal residue" evidence="2">
    <location>
        <position position="1025"/>
    </location>
</feature>
<reference evidence="2" key="2">
    <citation type="journal article" date="2023" name="Plants (Basel)">
        <title>Annotation of the Turnera subulata (Passifloraceae) Draft Genome Reveals the S-Locus Evolved after the Divergence of Turneroideae from Passifloroideae in a Stepwise Manner.</title>
        <authorList>
            <person name="Henning P.M."/>
            <person name="Roalson E.H."/>
            <person name="Mir W."/>
            <person name="McCubbin A.G."/>
            <person name="Shore J.S."/>
        </authorList>
    </citation>
    <scope>NUCLEOTIDE SEQUENCE</scope>
    <source>
        <strain evidence="2">F60SS</strain>
    </source>
</reference>
<feature type="compositionally biased region" description="Polar residues" evidence="1">
    <location>
        <begin position="986"/>
        <end position="1002"/>
    </location>
</feature>
<protein>
    <recommendedName>
        <fullName evidence="4">Treslin N-terminal domain-containing protein</fullName>
    </recommendedName>
</protein>
<organism evidence="2 3">
    <name type="scientific">Turnera subulata</name>
    <dbReference type="NCBI Taxonomy" id="218843"/>
    <lineage>
        <taxon>Eukaryota</taxon>
        <taxon>Viridiplantae</taxon>
        <taxon>Streptophyta</taxon>
        <taxon>Embryophyta</taxon>
        <taxon>Tracheophyta</taxon>
        <taxon>Spermatophyta</taxon>
        <taxon>Magnoliopsida</taxon>
        <taxon>eudicotyledons</taxon>
        <taxon>Gunneridae</taxon>
        <taxon>Pentapetalae</taxon>
        <taxon>rosids</taxon>
        <taxon>fabids</taxon>
        <taxon>Malpighiales</taxon>
        <taxon>Passifloraceae</taxon>
        <taxon>Turnera</taxon>
    </lineage>
</organism>